<evidence type="ECO:0000256" key="3">
    <source>
        <dbReference type="SAM" id="SignalP"/>
    </source>
</evidence>
<keyword evidence="6" id="KW-1185">Reference proteome</keyword>
<dbReference type="CDD" id="cd12797">
    <property type="entry name" value="M23_peptidase"/>
    <property type="match status" value="1"/>
</dbReference>
<evidence type="ECO:0000313" key="5">
    <source>
        <dbReference type="EMBL" id="RFP59097.1"/>
    </source>
</evidence>
<keyword evidence="1" id="KW-0175">Coiled coil</keyword>
<feature type="chain" id="PRO_5016827641" evidence="3">
    <location>
        <begin position="26"/>
        <end position="406"/>
    </location>
</feature>
<dbReference type="AlphaFoldDB" id="A0A372DHX3"/>
<dbReference type="InterPro" id="IPR011055">
    <property type="entry name" value="Dup_hybrid_motif"/>
</dbReference>
<feature type="region of interest" description="Disordered" evidence="2">
    <location>
        <begin position="249"/>
        <end position="271"/>
    </location>
</feature>
<dbReference type="Gene3D" id="2.70.70.10">
    <property type="entry name" value="Glucose Permease (Domain IIA)"/>
    <property type="match status" value="1"/>
</dbReference>
<dbReference type="OrthoDB" id="9784703at2"/>
<dbReference type="SUPFAM" id="SSF57997">
    <property type="entry name" value="Tropomyosin"/>
    <property type="match status" value="1"/>
</dbReference>
<sequence>MARARAGLAIAAALAALVLAFAVPAQNSRDAQRRLDRAQRELQAVAAERRRIEGQRGAASRQLRAVDERLGRSSRSLRETEARLAQQQAALAQLQQQRAALQSRLGDQRQALARLLRAAYTVGGDAPLKLLLAQDSVAEANRVLGWHRYLQRDRAQRIAALAAELQQLDALEQRIAEQQRALDAARASQRAQLAQLQDDRQRHAQTVARLETRYQDRRSRERALGSDVAGLKRLLARLRAAAARAEAERRAAARRAAHAPGKPGQARPKPPLIANAAPVRVGGLGWPLSGSLLAGYGGTLPDGGRSAGLLIGAPTGATVKAVANGKVVFADWMNGYGLILIVDHGNGYMSLYARNEALLRDAGDDVKRGDALASVGSSGGAGPPALYFELRRNGDPVDPRVWLQKQ</sequence>
<evidence type="ECO:0000259" key="4">
    <source>
        <dbReference type="Pfam" id="PF01551"/>
    </source>
</evidence>
<dbReference type="EMBL" id="QVPD01000015">
    <property type="protein sequence ID" value="RFP59097.1"/>
    <property type="molecule type" value="Genomic_DNA"/>
</dbReference>
<dbReference type="FunFam" id="2.70.70.10:FF:000003">
    <property type="entry name" value="Murein hydrolase activator EnvC"/>
    <property type="match status" value="1"/>
</dbReference>
<feature type="coiled-coil region" evidence="1">
    <location>
        <begin position="28"/>
        <end position="111"/>
    </location>
</feature>
<dbReference type="InterPro" id="IPR016047">
    <property type="entry name" value="M23ase_b-sheet_dom"/>
</dbReference>
<protein>
    <submittedName>
        <fullName evidence="5">Peptidase M23</fullName>
    </submittedName>
</protein>
<dbReference type="InterPro" id="IPR050570">
    <property type="entry name" value="Cell_wall_metabolism_enzyme"/>
</dbReference>
<feature type="signal peptide" evidence="3">
    <location>
        <begin position="1"/>
        <end position="25"/>
    </location>
</feature>
<dbReference type="GO" id="GO:0004222">
    <property type="term" value="F:metalloendopeptidase activity"/>
    <property type="evidence" value="ECO:0007669"/>
    <property type="project" value="TreeGrafter"/>
</dbReference>
<dbReference type="Proteomes" id="UP000262917">
    <property type="component" value="Unassembled WGS sequence"/>
</dbReference>
<gene>
    <name evidence="5" type="ORF">D0Y53_11710</name>
</gene>
<dbReference type="PANTHER" id="PTHR21666:SF270">
    <property type="entry name" value="MUREIN HYDROLASE ACTIVATOR ENVC"/>
    <property type="match status" value="1"/>
</dbReference>
<evidence type="ECO:0000256" key="2">
    <source>
        <dbReference type="SAM" id="MobiDB-lite"/>
    </source>
</evidence>
<dbReference type="RefSeq" id="WP_117203505.1">
    <property type="nucleotide sequence ID" value="NZ_JBHTBK010000022.1"/>
</dbReference>
<evidence type="ECO:0000313" key="6">
    <source>
        <dbReference type="Proteomes" id="UP000262917"/>
    </source>
</evidence>
<dbReference type="Gene3D" id="6.10.250.3150">
    <property type="match status" value="1"/>
</dbReference>
<reference evidence="5 6" key="1">
    <citation type="submission" date="2018-08" db="EMBL/GenBank/DDBJ databases">
        <title>Lysobacter weifangensis sp. nov., a new member of the family 'Xanthomonadaceae', isolated from soil in a farmland.</title>
        <authorList>
            <person name="Zhao H."/>
        </authorList>
    </citation>
    <scope>NUCLEOTIDE SEQUENCE [LARGE SCALE GENOMIC DNA]</scope>
    <source>
        <strain evidence="5 6">WF-2</strain>
    </source>
</reference>
<dbReference type="Pfam" id="PF01551">
    <property type="entry name" value="Peptidase_M23"/>
    <property type="match status" value="1"/>
</dbReference>
<dbReference type="PANTHER" id="PTHR21666">
    <property type="entry name" value="PEPTIDASE-RELATED"/>
    <property type="match status" value="1"/>
</dbReference>
<accession>A0A372DHX3</accession>
<dbReference type="SUPFAM" id="SSF51261">
    <property type="entry name" value="Duplicated hybrid motif"/>
    <property type="match status" value="1"/>
</dbReference>
<name>A0A372DHX3_9GAMM</name>
<comment type="caution">
    <text evidence="5">The sequence shown here is derived from an EMBL/GenBank/DDBJ whole genome shotgun (WGS) entry which is preliminary data.</text>
</comment>
<keyword evidence="3" id="KW-0732">Signal</keyword>
<evidence type="ECO:0000256" key="1">
    <source>
        <dbReference type="SAM" id="Coils"/>
    </source>
</evidence>
<organism evidence="5 6">
    <name type="scientific">Cognatiluteimonas weifangensis</name>
    <dbReference type="NCBI Taxonomy" id="2303539"/>
    <lineage>
        <taxon>Bacteria</taxon>
        <taxon>Pseudomonadati</taxon>
        <taxon>Pseudomonadota</taxon>
        <taxon>Gammaproteobacteria</taxon>
        <taxon>Lysobacterales</taxon>
        <taxon>Lysobacteraceae</taxon>
        <taxon>Cognatiluteimonas</taxon>
    </lineage>
</organism>
<proteinExistence type="predicted"/>
<feature type="domain" description="M23ase beta-sheet core" evidence="4">
    <location>
        <begin position="306"/>
        <end position="399"/>
    </location>
</feature>